<dbReference type="Proteomes" id="UP000541444">
    <property type="component" value="Unassembled WGS sequence"/>
</dbReference>
<evidence type="ECO:0000313" key="3">
    <source>
        <dbReference type="Proteomes" id="UP000541444"/>
    </source>
</evidence>
<dbReference type="Gene3D" id="3.80.10.10">
    <property type="entry name" value="Ribonuclease Inhibitor"/>
    <property type="match status" value="1"/>
</dbReference>
<sequence>MEGGGELRRWDELIPDALGLIFSSLSLQERLTIIPGVCKAWGRAVTGPYCWQEIDIEEWSNQCRRELIDQMLEMLIRRSDGSVRKIRVANISNDSILSFIADHAGSLQKLQLPRSEISDSIVEHVSGRLSNISFLDLSYCSKIGAPALEAIGKNCKSLVGLRRAMHPLDVGDKVCQDDEAHAIATTMCKLKHLELAYLLLTTEGVLELLSNCRELEFLDVRGCWEVSLEEKFLKENFLGLKVLGPHVNDCYEWNGWDICSDYSDSSTFEAWEQMEAEIDDYDLYDDGSFDGLSDDVQSLGDGSFDGLSNDEQSLEDLDLR</sequence>
<reference evidence="2 3" key="1">
    <citation type="journal article" date="2020" name="IScience">
        <title>Genome Sequencing of the Endangered Kingdonia uniflora (Circaeasteraceae, Ranunculales) Reveals Potential Mechanisms of Evolutionary Specialization.</title>
        <authorList>
            <person name="Sun Y."/>
            <person name="Deng T."/>
            <person name="Zhang A."/>
            <person name="Moore M.J."/>
            <person name="Landis J.B."/>
            <person name="Lin N."/>
            <person name="Zhang H."/>
            <person name="Zhang X."/>
            <person name="Huang J."/>
            <person name="Zhang X."/>
            <person name="Sun H."/>
            <person name="Wang H."/>
        </authorList>
    </citation>
    <scope>NUCLEOTIDE SEQUENCE [LARGE SCALE GENOMIC DNA]</scope>
    <source>
        <strain evidence="2">TB1705</strain>
        <tissue evidence="2">Leaf</tissue>
    </source>
</reference>
<organism evidence="2 3">
    <name type="scientific">Kingdonia uniflora</name>
    <dbReference type="NCBI Taxonomy" id="39325"/>
    <lineage>
        <taxon>Eukaryota</taxon>
        <taxon>Viridiplantae</taxon>
        <taxon>Streptophyta</taxon>
        <taxon>Embryophyta</taxon>
        <taxon>Tracheophyta</taxon>
        <taxon>Spermatophyta</taxon>
        <taxon>Magnoliopsida</taxon>
        <taxon>Ranunculales</taxon>
        <taxon>Circaeasteraceae</taxon>
        <taxon>Kingdonia</taxon>
    </lineage>
</organism>
<dbReference type="OrthoDB" id="550575at2759"/>
<dbReference type="EMBL" id="JACGCM010000593">
    <property type="protein sequence ID" value="KAF6170356.1"/>
    <property type="molecule type" value="Genomic_DNA"/>
</dbReference>
<evidence type="ECO:0000313" key="2">
    <source>
        <dbReference type="EMBL" id="KAF6170356.1"/>
    </source>
</evidence>
<evidence type="ECO:0000256" key="1">
    <source>
        <dbReference type="SAM" id="MobiDB-lite"/>
    </source>
</evidence>
<keyword evidence="3" id="KW-1185">Reference proteome</keyword>
<dbReference type="PANTHER" id="PTHR38926:SF80">
    <property type="entry name" value="F-BOX DOMAIN, LEUCINE-RICH REPEAT DOMAIN SUPERFAMILY"/>
    <property type="match status" value="1"/>
</dbReference>
<proteinExistence type="predicted"/>
<gene>
    <name evidence="2" type="ORF">GIB67_043046</name>
</gene>
<dbReference type="SUPFAM" id="SSF52047">
    <property type="entry name" value="RNI-like"/>
    <property type="match status" value="1"/>
</dbReference>
<dbReference type="FunFam" id="1.20.1280.50:FF:000022">
    <property type="entry name" value="F-box protein FBW2"/>
    <property type="match status" value="1"/>
</dbReference>
<dbReference type="PANTHER" id="PTHR38926">
    <property type="entry name" value="F-BOX DOMAIN CONTAINING PROTEIN, EXPRESSED"/>
    <property type="match status" value="1"/>
</dbReference>
<comment type="caution">
    <text evidence="2">The sequence shown here is derived from an EMBL/GenBank/DDBJ whole genome shotgun (WGS) entry which is preliminary data.</text>
</comment>
<accession>A0A7J7NT48</accession>
<name>A0A7J7NT48_9MAGN</name>
<dbReference type="AlphaFoldDB" id="A0A7J7NT48"/>
<dbReference type="Gene3D" id="1.20.1280.50">
    <property type="match status" value="1"/>
</dbReference>
<protein>
    <recommendedName>
        <fullName evidence="4">F-box protein FBW2</fullName>
    </recommendedName>
</protein>
<feature type="region of interest" description="Disordered" evidence="1">
    <location>
        <begin position="300"/>
        <end position="320"/>
    </location>
</feature>
<dbReference type="InterPro" id="IPR032675">
    <property type="entry name" value="LRR_dom_sf"/>
</dbReference>
<evidence type="ECO:0008006" key="4">
    <source>
        <dbReference type="Google" id="ProtNLM"/>
    </source>
</evidence>